<protein>
    <submittedName>
        <fullName evidence="3">Uncharacterized protein</fullName>
    </submittedName>
</protein>
<keyword evidence="2" id="KW-0812">Transmembrane</keyword>
<keyword evidence="2" id="KW-0472">Membrane</keyword>
<proteinExistence type="predicted"/>
<keyword evidence="4" id="KW-1185">Reference proteome</keyword>
<organism evidence="3 4">
    <name type="scientific">Microlunatus elymi</name>
    <dbReference type="NCBI Taxonomy" id="2596828"/>
    <lineage>
        <taxon>Bacteria</taxon>
        <taxon>Bacillati</taxon>
        <taxon>Actinomycetota</taxon>
        <taxon>Actinomycetes</taxon>
        <taxon>Propionibacteriales</taxon>
        <taxon>Propionibacteriaceae</taxon>
        <taxon>Microlunatus</taxon>
    </lineage>
</organism>
<gene>
    <name evidence="3" type="ORF">FOE78_16875</name>
</gene>
<dbReference type="RefSeq" id="WP_143987330.1">
    <property type="nucleotide sequence ID" value="NZ_CP041692.1"/>
</dbReference>
<evidence type="ECO:0000313" key="4">
    <source>
        <dbReference type="Proteomes" id="UP000319263"/>
    </source>
</evidence>
<dbReference type="EMBL" id="CP041692">
    <property type="protein sequence ID" value="QDP97371.1"/>
    <property type="molecule type" value="Genomic_DNA"/>
</dbReference>
<reference evidence="3 4" key="1">
    <citation type="submission" date="2019-07" db="EMBL/GenBank/DDBJ databases">
        <title>Microlunatus dokdonensis sp. nov. isolated from the rhizospheric soil of the wild plant Elymus tsukushiensis.</title>
        <authorList>
            <person name="Ghim S.-Y."/>
            <person name="Hwang Y.-J."/>
            <person name="Son J.-S."/>
            <person name="Shin J.-H."/>
        </authorList>
    </citation>
    <scope>NUCLEOTIDE SEQUENCE [LARGE SCALE GENOMIC DNA]</scope>
    <source>
        <strain evidence="3 4">KUDC0627</strain>
    </source>
</reference>
<sequence length="202" mass="21698">MKDATVAGPSDQGVGEAPDRVQATEDSSVDLAPVHETTRRRRIRRNVLRISIVAVVVIMVAIAGVGIVRQLQPEVPVTTSPGHSGVVGTGQSLSCVDSYGLDSLVHRDWAADGTITKLRISGDDANATVRVEHWYRGGTGTRINIQIASPWVDEDRPPAYGVGTRLLLSGGTDQAGYHAWSCGFTRYYDPTTAGRWAEAFGR</sequence>
<name>A0A516Q2D7_9ACTN</name>
<keyword evidence="2" id="KW-1133">Transmembrane helix</keyword>
<evidence type="ECO:0000256" key="1">
    <source>
        <dbReference type="SAM" id="MobiDB-lite"/>
    </source>
</evidence>
<evidence type="ECO:0000313" key="3">
    <source>
        <dbReference type="EMBL" id="QDP97371.1"/>
    </source>
</evidence>
<dbReference type="Proteomes" id="UP000319263">
    <property type="component" value="Chromosome"/>
</dbReference>
<evidence type="ECO:0000256" key="2">
    <source>
        <dbReference type="SAM" id="Phobius"/>
    </source>
</evidence>
<dbReference type="AlphaFoldDB" id="A0A516Q2D7"/>
<accession>A0A516Q2D7</accession>
<dbReference type="OrthoDB" id="3302627at2"/>
<feature type="transmembrane region" description="Helical" evidence="2">
    <location>
        <begin position="47"/>
        <end position="68"/>
    </location>
</feature>
<dbReference type="KEGG" id="mik:FOE78_16875"/>
<feature type="region of interest" description="Disordered" evidence="1">
    <location>
        <begin position="1"/>
        <end position="29"/>
    </location>
</feature>